<evidence type="ECO:0000313" key="3">
    <source>
        <dbReference type="Proteomes" id="UP000034952"/>
    </source>
</evidence>
<reference evidence="2 3" key="1">
    <citation type="journal article" date="2015" name="Nature">
        <title>rRNA introns, odd ribosomes, and small enigmatic genomes across a large radiation of phyla.</title>
        <authorList>
            <person name="Brown C.T."/>
            <person name="Hug L.A."/>
            <person name="Thomas B.C."/>
            <person name="Sharon I."/>
            <person name="Castelle C.J."/>
            <person name="Singh A."/>
            <person name="Wilkins M.J."/>
            <person name="Williams K.H."/>
            <person name="Banfield J.F."/>
        </authorList>
    </citation>
    <scope>NUCLEOTIDE SEQUENCE [LARGE SCALE GENOMIC DNA]</scope>
</reference>
<protein>
    <recommendedName>
        <fullName evidence="4">Glucose/sorbosone dehydrogenase</fullName>
    </recommendedName>
</protein>
<keyword evidence="1" id="KW-0472">Membrane</keyword>
<dbReference type="PATRIC" id="fig|1618761.3.peg.183"/>
<evidence type="ECO:0000313" key="2">
    <source>
        <dbReference type="EMBL" id="KKP66709.1"/>
    </source>
</evidence>
<feature type="transmembrane region" description="Helical" evidence="1">
    <location>
        <begin position="12"/>
        <end position="32"/>
    </location>
</feature>
<comment type="caution">
    <text evidence="2">The sequence shown here is derived from an EMBL/GenBank/DDBJ whole genome shotgun (WGS) entry which is preliminary data.</text>
</comment>
<evidence type="ECO:0000256" key="1">
    <source>
        <dbReference type="SAM" id="Phobius"/>
    </source>
</evidence>
<dbReference type="AlphaFoldDB" id="A0A0G0BBK9"/>
<evidence type="ECO:0008006" key="4">
    <source>
        <dbReference type="Google" id="ProtNLM"/>
    </source>
</evidence>
<keyword evidence="1" id="KW-1133">Transmembrane helix</keyword>
<gene>
    <name evidence="2" type="ORF">UR64_C0003G0002</name>
</gene>
<keyword evidence="1" id="KW-0812">Transmembrane</keyword>
<dbReference type="Proteomes" id="UP000034952">
    <property type="component" value="Unassembled WGS sequence"/>
</dbReference>
<dbReference type="EMBL" id="LBPY01000003">
    <property type="protein sequence ID" value="KKP66709.1"/>
    <property type="molecule type" value="Genomic_DNA"/>
</dbReference>
<organism evidence="2 3">
    <name type="scientific">Candidatus Nomurabacteria bacterium GW2011_GWE1_35_16</name>
    <dbReference type="NCBI Taxonomy" id="1618761"/>
    <lineage>
        <taxon>Bacteria</taxon>
        <taxon>Candidatus Nomuraibacteriota</taxon>
    </lineage>
</organism>
<accession>A0A0G0BBK9</accession>
<sequence length="258" mass="29204">MTWATKRKIQYLSGFFGVILVILFIFLYPVIFKKPTCTDGKKNGTETGVDCGGACSRMCKEVTSDPVILWSRAFPVILNTYNFVALVENQNKNSAIEKIDYEFRAYDVNNRLLGRRKGTTYIPPSKQFAIFEARFDSGEAKVKSITFEFVPPFNWTKKEPTVNNLDLYVDNVLMGEDDKNPSLSARIKNESIQDIPSFEVFVILYDQEGNAINVSKTVKEGLSSGESLPVFFTWPEELTGDPVVKDILIEINPFKVSF</sequence>
<name>A0A0G0BBK9_9BACT</name>
<proteinExistence type="predicted"/>